<dbReference type="EMBL" id="FTMS01000002">
    <property type="protein sequence ID" value="SIQ01665.1"/>
    <property type="molecule type" value="Genomic_DNA"/>
</dbReference>
<keyword evidence="1" id="KW-1133">Transmembrane helix</keyword>
<organism evidence="2 3">
    <name type="scientific">Alkalispirochaeta americana</name>
    <dbReference type="NCBI Taxonomy" id="159291"/>
    <lineage>
        <taxon>Bacteria</taxon>
        <taxon>Pseudomonadati</taxon>
        <taxon>Spirochaetota</taxon>
        <taxon>Spirochaetia</taxon>
        <taxon>Spirochaetales</taxon>
        <taxon>Spirochaetaceae</taxon>
        <taxon>Alkalispirochaeta</taxon>
    </lineage>
</organism>
<evidence type="ECO:0000313" key="3">
    <source>
        <dbReference type="Proteomes" id="UP000186400"/>
    </source>
</evidence>
<reference evidence="2 3" key="1">
    <citation type="submission" date="2017-01" db="EMBL/GenBank/DDBJ databases">
        <authorList>
            <person name="Mah S.A."/>
            <person name="Swanson W.J."/>
            <person name="Moy G.W."/>
            <person name="Vacquier V.D."/>
        </authorList>
    </citation>
    <scope>NUCLEOTIDE SEQUENCE [LARGE SCALE GENOMIC DNA]</scope>
    <source>
        <strain evidence="2 3">ASpG1</strain>
    </source>
</reference>
<evidence type="ECO:0000256" key="1">
    <source>
        <dbReference type="SAM" id="Phobius"/>
    </source>
</evidence>
<keyword evidence="3" id="KW-1185">Reference proteome</keyword>
<keyword evidence="1" id="KW-0812">Transmembrane</keyword>
<feature type="transmembrane region" description="Helical" evidence="1">
    <location>
        <begin position="20"/>
        <end position="37"/>
    </location>
</feature>
<gene>
    <name evidence="2" type="ORF">SAMN05920897_102223</name>
</gene>
<name>A0A1N6PBC0_9SPIO</name>
<dbReference type="RefSeq" id="WP_076487754.1">
    <property type="nucleotide sequence ID" value="NZ_FTMS01000002.1"/>
</dbReference>
<dbReference type="AlphaFoldDB" id="A0A1N6PBC0"/>
<accession>A0A1N6PBC0</accession>
<dbReference type="Proteomes" id="UP000186400">
    <property type="component" value="Unassembled WGS sequence"/>
</dbReference>
<protein>
    <submittedName>
        <fullName evidence="2">Uncharacterized protein</fullName>
    </submittedName>
</protein>
<dbReference type="OrthoDB" id="307147at2"/>
<sequence length="197" mass="23806">MNHVAREGMTKAMKQGSGPFLCMMFLLMFFLMFLTPGERISSQEVLQRGFRALTLGLPFETLQDRLKEDSFFFYRGEPDVSMHLTSGEYVIDVRGRRYLERGLFQFHQGELYIITLYPNRQLLDYFQIFERLRSRYGEPRDLDNRRAFWEDGTTRIELERPLIVRYLDLERFLERRQERQIREALEDVSREQFLESF</sequence>
<evidence type="ECO:0000313" key="2">
    <source>
        <dbReference type="EMBL" id="SIQ01665.1"/>
    </source>
</evidence>
<dbReference type="STRING" id="159291.SAMN05920897_102223"/>
<proteinExistence type="predicted"/>
<keyword evidence="1" id="KW-0472">Membrane</keyword>